<name>A0A6G1MN98_ORBOL</name>
<evidence type="ECO:0000313" key="4">
    <source>
        <dbReference type="Proteomes" id="UP000614610"/>
    </source>
</evidence>
<dbReference type="EMBL" id="WIWT01000004">
    <property type="protein sequence ID" value="KAF3221863.1"/>
    <property type="molecule type" value="Genomic_DNA"/>
</dbReference>
<dbReference type="OrthoDB" id="10627867at2759"/>
<organism evidence="1 4">
    <name type="scientific">Orbilia oligospora</name>
    <name type="common">Nematode-trapping fungus</name>
    <name type="synonym">Arthrobotrys oligospora</name>
    <dbReference type="NCBI Taxonomy" id="2813651"/>
    <lineage>
        <taxon>Eukaryota</taxon>
        <taxon>Fungi</taxon>
        <taxon>Dikarya</taxon>
        <taxon>Ascomycota</taxon>
        <taxon>Pezizomycotina</taxon>
        <taxon>Orbiliomycetes</taxon>
        <taxon>Orbiliales</taxon>
        <taxon>Orbiliaceae</taxon>
        <taxon>Orbilia</taxon>
    </lineage>
</organism>
<evidence type="ECO:0000313" key="1">
    <source>
        <dbReference type="EMBL" id="KAF3221863.1"/>
    </source>
</evidence>
<dbReference type="EMBL" id="WIPF01000010">
    <property type="protein sequence ID" value="KAF3229996.1"/>
    <property type="molecule type" value="Genomic_DNA"/>
</dbReference>
<sequence>MSRPVPLTIVHRPVRISNTLVVQPAIALGPLLQSATTAGRIRELFPDIKDPQIHYELPEGAETTQKARDMTPEQFYDLGGILRVASDVSVKVYSPKNLNIAKNVQDESSYESVTLQSPKPRDPGIDNAGVMKYISQLREEMASERAALLTRIDSQQATFLAKIDSQDAKINSLSKKVEILAGFQPLNLRILINIAYRTSKQKGFTHHGKADFLTGSEELTNPTKEFFKQALSSGTISKIILASHYTQMGWIAQTIQYLSDESDAGPYQELFTYCFGAPIQEKLDSTEVLNDLTSE</sequence>
<protein>
    <submittedName>
        <fullName evidence="1">Uncharacterized protein</fullName>
    </submittedName>
</protein>
<evidence type="ECO:0000313" key="3">
    <source>
        <dbReference type="Proteomes" id="UP000483672"/>
    </source>
</evidence>
<dbReference type="Proteomes" id="UP000483672">
    <property type="component" value="Unassembled WGS sequence"/>
</dbReference>
<dbReference type="AlphaFoldDB" id="A0A6G1MN98"/>
<evidence type="ECO:0000313" key="2">
    <source>
        <dbReference type="EMBL" id="KAF3229996.1"/>
    </source>
</evidence>
<proteinExistence type="predicted"/>
<comment type="caution">
    <text evidence="1">The sequence shown here is derived from an EMBL/GenBank/DDBJ whole genome shotgun (WGS) entry which is preliminary data.</text>
</comment>
<accession>A0A6G1MN98</accession>
<gene>
    <name evidence="2" type="ORF">TWF191_000235</name>
    <name evidence="1" type="ORF">TWF679_007078</name>
</gene>
<dbReference type="Proteomes" id="UP000614610">
    <property type="component" value="Unassembled WGS sequence"/>
</dbReference>
<reference evidence="1 3" key="1">
    <citation type="submission" date="2019-06" db="EMBL/GenBank/DDBJ databases">
        <authorList>
            <person name="Palmer J.M."/>
        </authorList>
    </citation>
    <scope>NUCLEOTIDE SEQUENCE</scope>
    <source>
        <strain evidence="2 3">TWF191</strain>
        <strain evidence="1">TWF679</strain>
    </source>
</reference>